<dbReference type="GO" id="GO:0043565">
    <property type="term" value="F:sequence-specific DNA binding"/>
    <property type="evidence" value="ECO:0007669"/>
    <property type="project" value="TreeGrafter"/>
</dbReference>
<keyword evidence="4" id="KW-0805">Transcription regulation</keyword>
<dbReference type="GO" id="GO:0005634">
    <property type="term" value="C:nucleus"/>
    <property type="evidence" value="ECO:0007669"/>
    <property type="project" value="UniProtKB-SubCell"/>
</dbReference>
<dbReference type="Pfam" id="PF16019">
    <property type="entry name" value="CSRNP_N"/>
    <property type="match status" value="1"/>
</dbReference>
<feature type="region of interest" description="Disordered" evidence="9">
    <location>
        <begin position="16"/>
        <end position="77"/>
    </location>
</feature>
<evidence type="ECO:0000256" key="3">
    <source>
        <dbReference type="ARBA" id="ARBA00022703"/>
    </source>
</evidence>
<protein>
    <submittedName>
        <fullName evidence="11">Cysteine/serine-rich nuclear protein 3-like</fullName>
    </submittedName>
</protein>
<keyword evidence="8" id="KW-0539">Nucleus</keyword>
<feature type="compositionally biased region" description="Low complexity" evidence="9">
    <location>
        <begin position="24"/>
        <end position="39"/>
    </location>
</feature>
<feature type="compositionally biased region" description="Low complexity" evidence="9">
    <location>
        <begin position="369"/>
        <end position="382"/>
    </location>
</feature>
<keyword evidence="12" id="KW-1185">Reference proteome</keyword>
<evidence type="ECO:0000256" key="7">
    <source>
        <dbReference type="ARBA" id="ARBA00023163"/>
    </source>
</evidence>
<organism evidence="11 12">
    <name type="scientific">Gouania willdenowi</name>
    <name type="common">Blunt-snouted clingfish</name>
    <name type="synonym">Lepadogaster willdenowi</name>
    <dbReference type="NCBI Taxonomy" id="441366"/>
    <lineage>
        <taxon>Eukaryota</taxon>
        <taxon>Metazoa</taxon>
        <taxon>Chordata</taxon>
        <taxon>Craniata</taxon>
        <taxon>Vertebrata</taxon>
        <taxon>Euteleostomi</taxon>
        <taxon>Actinopterygii</taxon>
        <taxon>Neopterygii</taxon>
        <taxon>Teleostei</taxon>
        <taxon>Neoteleostei</taxon>
        <taxon>Acanthomorphata</taxon>
        <taxon>Ovalentaria</taxon>
        <taxon>Blenniimorphae</taxon>
        <taxon>Blenniiformes</taxon>
        <taxon>Gobiesocoidei</taxon>
        <taxon>Gobiesocidae</taxon>
        <taxon>Gobiesocinae</taxon>
        <taxon>Gouania</taxon>
    </lineage>
</organism>
<feature type="region of interest" description="Disordered" evidence="9">
    <location>
        <begin position="364"/>
        <end position="389"/>
    </location>
</feature>
<dbReference type="GO" id="GO:0006915">
    <property type="term" value="P:apoptotic process"/>
    <property type="evidence" value="ECO:0007669"/>
    <property type="project" value="UniProtKB-KW"/>
</dbReference>
<evidence type="ECO:0000313" key="12">
    <source>
        <dbReference type="Proteomes" id="UP000694680"/>
    </source>
</evidence>
<evidence type="ECO:0000313" key="11">
    <source>
        <dbReference type="Ensembl" id="ENSGWIP00000050063.1"/>
    </source>
</evidence>
<dbReference type="OrthoDB" id="5946974at2759"/>
<feature type="compositionally biased region" description="Polar residues" evidence="9">
    <location>
        <begin position="47"/>
        <end position="57"/>
    </location>
</feature>
<reference evidence="11" key="2">
    <citation type="submission" date="2025-08" db="UniProtKB">
        <authorList>
            <consortium name="Ensembl"/>
        </authorList>
    </citation>
    <scope>IDENTIFICATION</scope>
</reference>
<feature type="domain" description="Cysteine/serine-rich nuclear protein N-terminal" evidence="10">
    <location>
        <begin position="80"/>
        <end position="293"/>
    </location>
</feature>
<gene>
    <name evidence="11" type="primary">csrnp1a</name>
</gene>
<dbReference type="GO" id="GO:0000981">
    <property type="term" value="F:DNA-binding transcription factor activity, RNA polymerase II-specific"/>
    <property type="evidence" value="ECO:0007669"/>
    <property type="project" value="TreeGrafter"/>
</dbReference>
<keyword evidence="6" id="KW-0010">Activator</keyword>
<dbReference type="PANTHER" id="PTHR13580">
    <property type="entry name" value="TGF-BETA INDUCED APOPTOSIS PROTEIN"/>
    <property type="match status" value="1"/>
</dbReference>
<keyword evidence="3" id="KW-0053">Apoptosis</keyword>
<dbReference type="InterPro" id="IPR023260">
    <property type="entry name" value="Cys/Ser-rich_nuc_prot"/>
</dbReference>
<evidence type="ECO:0000256" key="8">
    <source>
        <dbReference type="ARBA" id="ARBA00023242"/>
    </source>
</evidence>
<accession>A0A8C5HXB1</accession>
<dbReference type="AlphaFoldDB" id="A0A8C5HXB1"/>
<dbReference type="InterPro" id="IPR031972">
    <property type="entry name" value="CSRNP_N"/>
</dbReference>
<name>A0A8C5HXB1_GOUWI</name>
<evidence type="ECO:0000259" key="10">
    <source>
        <dbReference type="Pfam" id="PF16019"/>
    </source>
</evidence>
<evidence type="ECO:0000256" key="4">
    <source>
        <dbReference type="ARBA" id="ARBA00023015"/>
    </source>
</evidence>
<comment type="subcellular location">
    <subcellularLocation>
        <location evidence="1">Nucleus</location>
    </subcellularLocation>
</comment>
<reference evidence="11" key="3">
    <citation type="submission" date="2025-09" db="UniProtKB">
        <authorList>
            <consortium name="Ensembl"/>
        </authorList>
    </citation>
    <scope>IDENTIFICATION</scope>
</reference>
<evidence type="ECO:0000256" key="1">
    <source>
        <dbReference type="ARBA" id="ARBA00004123"/>
    </source>
</evidence>
<dbReference type="PANTHER" id="PTHR13580:SF10">
    <property type="entry name" value="CYSTEINE_SERINE-RICH NUCLEAR PROTEIN 1"/>
    <property type="match status" value="1"/>
</dbReference>
<dbReference type="Proteomes" id="UP000694680">
    <property type="component" value="Chromosome 17"/>
</dbReference>
<evidence type="ECO:0000256" key="6">
    <source>
        <dbReference type="ARBA" id="ARBA00023159"/>
    </source>
</evidence>
<keyword evidence="7" id="KW-0804">Transcription</keyword>
<comment type="similarity">
    <text evidence="2">Belongs to the AXUD1 family.</text>
</comment>
<dbReference type="PRINTS" id="PR02031">
    <property type="entry name" value="CYSSERRICHNP"/>
</dbReference>
<evidence type="ECO:0000256" key="5">
    <source>
        <dbReference type="ARBA" id="ARBA00023125"/>
    </source>
</evidence>
<sequence length="555" mass="62169">MLFNHSSQTMRGVVKRKFAEVDENPSCSSSSSPSSFSSEWDSEDDYNVSQDQDLTPHNPSPPSLPSQSILKRSKVTDGGRRVSFNQVTVFSFPRSQGFTSVPSHGGATLGMAQRHNSVRKYTVDEHALEQRRRRKERLREKMRAEKLKEFKQMTLTTENVTQLEAEELIAEDGEISLSDSEVDGEVSLQPFSYKQRQALLQASGVKLIDREEKRQLHALRLSREACGCDCQGFCEPETCACSLAGIKCQVDRFTFPCGCTKDSCGNTEGRIEFESHRVQTHYIHTVVRLGLEKRLNDERLNLVDLHTELPAELQDYEHVKEQHHPEQSIQEKRCPFAFALEEEDIALTVSTTPTFHFMPEHVGMEEDSCSSGMTDSSSSDSDTGGGFSWSLSEEVDEGFTHAIRSTGLENSNYSLCERLKTTGEPVMSGTDTTGPCPANRSDYLDENASLARHLFDDSLEDLSSAPSLDRYLDLTLSSHSDLEFFSSDFPCASLHSSFKAHRHSDGFQHLQMFSSTHLPTLCESSTHLLESLIGLNDSTMEQIYSVNNIQILQPS</sequence>
<reference evidence="11" key="1">
    <citation type="submission" date="2020-06" db="EMBL/GenBank/DDBJ databases">
        <authorList>
            <consortium name="Wellcome Sanger Institute Data Sharing"/>
        </authorList>
    </citation>
    <scope>NUCLEOTIDE SEQUENCE [LARGE SCALE GENOMIC DNA]</scope>
</reference>
<dbReference type="Ensembl" id="ENSGWIT00000054082.1">
    <property type="protein sequence ID" value="ENSGWIP00000050063.1"/>
    <property type="gene ID" value="ENSGWIG00000024378.1"/>
</dbReference>
<evidence type="ECO:0000256" key="9">
    <source>
        <dbReference type="SAM" id="MobiDB-lite"/>
    </source>
</evidence>
<keyword evidence="5" id="KW-0238">DNA-binding</keyword>
<proteinExistence type="inferred from homology"/>
<evidence type="ECO:0000256" key="2">
    <source>
        <dbReference type="ARBA" id="ARBA00008548"/>
    </source>
</evidence>